<dbReference type="InterPro" id="IPR011335">
    <property type="entry name" value="Restrct_endonuc-II-like"/>
</dbReference>
<sequence length="131" mass="15309">MKTFNHNHYNLKLKEYARELRTETVSKAEKVIWKGLLSRKQTGERFLRQRPISHFIVDFFAPEIGLIIEIDGNSHVNKGNYDRYREDKLVSLGYTLIRFTEGDVIWNMDVVSEQVRHVIHVLRAGMSSSSS</sequence>
<accession>A0A556N5S3</accession>
<feature type="domain" description="DUF559" evidence="1">
    <location>
        <begin position="12"/>
        <end position="119"/>
    </location>
</feature>
<name>A0A556N5S3_9FLAO</name>
<dbReference type="OrthoDB" id="9798754at2"/>
<organism evidence="2 3">
    <name type="scientific">Fluviicola chungangensis</name>
    <dbReference type="NCBI Taxonomy" id="2597671"/>
    <lineage>
        <taxon>Bacteria</taxon>
        <taxon>Pseudomonadati</taxon>
        <taxon>Bacteroidota</taxon>
        <taxon>Flavobacteriia</taxon>
        <taxon>Flavobacteriales</taxon>
        <taxon>Crocinitomicaceae</taxon>
        <taxon>Fluviicola</taxon>
    </lineage>
</organism>
<dbReference type="EMBL" id="VLPL01000001">
    <property type="protein sequence ID" value="TSJ47546.1"/>
    <property type="molecule type" value="Genomic_DNA"/>
</dbReference>
<evidence type="ECO:0000313" key="2">
    <source>
        <dbReference type="EMBL" id="TSJ47546.1"/>
    </source>
</evidence>
<dbReference type="AlphaFoldDB" id="A0A556N5S3"/>
<reference evidence="2 3" key="1">
    <citation type="submission" date="2019-07" db="EMBL/GenBank/DDBJ databases">
        <authorList>
            <person name="Huq M.A."/>
        </authorList>
    </citation>
    <scope>NUCLEOTIDE SEQUENCE [LARGE SCALE GENOMIC DNA]</scope>
    <source>
        <strain evidence="2 3">MAH-3</strain>
    </source>
</reference>
<dbReference type="SUPFAM" id="SSF52980">
    <property type="entry name" value="Restriction endonuclease-like"/>
    <property type="match status" value="1"/>
</dbReference>
<dbReference type="PANTHER" id="PTHR38590">
    <property type="entry name" value="BLL0828 PROTEIN"/>
    <property type="match status" value="1"/>
</dbReference>
<evidence type="ECO:0000313" key="3">
    <source>
        <dbReference type="Proteomes" id="UP000316008"/>
    </source>
</evidence>
<dbReference type="CDD" id="cd01038">
    <property type="entry name" value="Endonuclease_DUF559"/>
    <property type="match status" value="1"/>
</dbReference>
<gene>
    <name evidence="2" type="ORF">FO442_00010</name>
</gene>
<dbReference type="RefSeq" id="WP_144331082.1">
    <property type="nucleotide sequence ID" value="NZ_VLPL01000001.1"/>
</dbReference>
<dbReference type="Pfam" id="PF04480">
    <property type="entry name" value="DUF559"/>
    <property type="match status" value="1"/>
</dbReference>
<dbReference type="PANTHER" id="PTHR38590:SF1">
    <property type="entry name" value="BLL0828 PROTEIN"/>
    <property type="match status" value="1"/>
</dbReference>
<keyword evidence="3" id="KW-1185">Reference proteome</keyword>
<comment type="caution">
    <text evidence="2">The sequence shown here is derived from an EMBL/GenBank/DDBJ whole genome shotgun (WGS) entry which is preliminary data.</text>
</comment>
<dbReference type="InterPro" id="IPR047216">
    <property type="entry name" value="Endonuclease_DUF559_bact"/>
</dbReference>
<evidence type="ECO:0000259" key="1">
    <source>
        <dbReference type="Pfam" id="PF04480"/>
    </source>
</evidence>
<protein>
    <submittedName>
        <fullName evidence="2">DUF559 domain-containing protein</fullName>
    </submittedName>
</protein>
<dbReference type="InterPro" id="IPR007569">
    <property type="entry name" value="DUF559"/>
</dbReference>
<dbReference type="Proteomes" id="UP000316008">
    <property type="component" value="Unassembled WGS sequence"/>
</dbReference>
<dbReference type="Gene3D" id="3.40.960.10">
    <property type="entry name" value="VSR Endonuclease"/>
    <property type="match status" value="1"/>
</dbReference>
<proteinExistence type="predicted"/>